<keyword evidence="5" id="KW-0107">Calcium channel</keyword>
<gene>
    <name evidence="19" type="ORF">AMAG_08367</name>
</gene>
<feature type="transmembrane region" description="Helical" evidence="17">
    <location>
        <begin position="1015"/>
        <end position="1038"/>
    </location>
</feature>
<keyword evidence="13" id="KW-0407">Ion channel</keyword>
<feature type="transmembrane region" description="Helical" evidence="17">
    <location>
        <begin position="2058"/>
        <end position="2084"/>
    </location>
</feature>
<feature type="compositionally biased region" description="Pro residues" evidence="16">
    <location>
        <begin position="769"/>
        <end position="781"/>
    </location>
</feature>
<keyword evidence="11 17" id="KW-0472">Membrane</keyword>
<feature type="transmembrane region" description="Helical" evidence="17">
    <location>
        <begin position="1625"/>
        <end position="1643"/>
    </location>
</feature>
<dbReference type="InterPro" id="IPR005821">
    <property type="entry name" value="Ion_trans_dom"/>
</dbReference>
<feature type="region of interest" description="Disordered" evidence="16">
    <location>
        <begin position="1060"/>
        <end position="1086"/>
    </location>
</feature>
<feature type="region of interest" description="Disordered" evidence="16">
    <location>
        <begin position="1424"/>
        <end position="1466"/>
    </location>
</feature>
<feature type="region of interest" description="Disordered" evidence="16">
    <location>
        <begin position="159"/>
        <end position="253"/>
    </location>
</feature>
<evidence type="ECO:0000259" key="18">
    <source>
        <dbReference type="Pfam" id="PF00520"/>
    </source>
</evidence>
<feature type="transmembrane region" description="Helical" evidence="17">
    <location>
        <begin position="1881"/>
        <end position="1898"/>
    </location>
</feature>
<dbReference type="eggNOG" id="KOG2302">
    <property type="taxonomic scope" value="Eukaryota"/>
</dbReference>
<feature type="compositionally biased region" description="Polar residues" evidence="16">
    <location>
        <begin position="1457"/>
        <end position="1466"/>
    </location>
</feature>
<evidence type="ECO:0000256" key="5">
    <source>
        <dbReference type="ARBA" id="ARBA00022673"/>
    </source>
</evidence>
<organism evidence="19 20">
    <name type="scientific">Allomyces macrogynus (strain ATCC 38327)</name>
    <name type="common">Allomyces javanicus var. macrogynus</name>
    <dbReference type="NCBI Taxonomy" id="578462"/>
    <lineage>
        <taxon>Eukaryota</taxon>
        <taxon>Fungi</taxon>
        <taxon>Fungi incertae sedis</taxon>
        <taxon>Blastocladiomycota</taxon>
        <taxon>Blastocladiomycetes</taxon>
        <taxon>Blastocladiales</taxon>
        <taxon>Blastocladiaceae</taxon>
        <taxon>Allomyces</taxon>
    </lineage>
</organism>
<evidence type="ECO:0000256" key="13">
    <source>
        <dbReference type="ARBA" id="ARBA00023303"/>
    </source>
</evidence>
<dbReference type="STRING" id="578462.A0A0L0SLF8"/>
<dbReference type="OrthoDB" id="416585at2759"/>
<evidence type="ECO:0000256" key="7">
    <source>
        <dbReference type="ARBA" id="ARBA00022837"/>
    </source>
</evidence>
<feature type="region of interest" description="Disordered" evidence="16">
    <location>
        <begin position="747"/>
        <end position="781"/>
    </location>
</feature>
<evidence type="ECO:0000256" key="1">
    <source>
        <dbReference type="ARBA" id="ARBA00004651"/>
    </source>
</evidence>
<evidence type="ECO:0000256" key="17">
    <source>
        <dbReference type="SAM" id="Phobius"/>
    </source>
</evidence>
<feature type="domain" description="Ion transport" evidence="18">
    <location>
        <begin position="1515"/>
        <end position="1797"/>
    </location>
</feature>
<feature type="transmembrane region" description="Helical" evidence="17">
    <location>
        <begin position="1972"/>
        <end position="1990"/>
    </location>
</feature>
<keyword evidence="9 17" id="KW-1133">Transmembrane helix</keyword>
<evidence type="ECO:0000256" key="14">
    <source>
        <dbReference type="ARBA" id="ARBA00061395"/>
    </source>
</evidence>
<keyword evidence="10" id="KW-0406">Ion transport</keyword>
<feature type="compositionally biased region" description="Basic residues" evidence="16">
    <location>
        <begin position="1"/>
        <end position="10"/>
    </location>
</feature>
<feature type="region of interest" description="Disordered" evidence="16">
    <location>
        <begin position="574"/>
        <end position="596"/>
    </location>
</feature>
<evidence type="ECO:0000313" key="20">
    <source>
        <dbReference type="Proteomes" id="UP000054350"/>
    </source>
</evidence>
<comment type="similarity">
    <text evidence="14">Belongs to the calcium channel alpha-1 subunit (TC 1.A.1.11) family.</text>
</comment>
<keyword evidence="6 17" id="KW-0812">Transmembrane</keyword>
<feature type="transmembrane region" description="Helical" evidence="17">
    <location>
        <begin position="1149"/>
        <end position="1170"/>
    </location>
</feature>
<evidence type="ECO:0000256" key="9">
    <source>
        <dbReference type="ARBA" id="ARBA00022989"/>
    </source>
</evidence>
<feature type="region of interest" description="Disordered" evidence="16">
    <location>
        <begin position="389"/>
        <end position="417"/>
    </location>
</feature>
<feature type="compositionally biased region" description="Low complexity" evidence="16">
    <location>
        <begin position="190"/>
        <end position="203"/>
    </location>
</feature>
<keyword evidence="8" id="KW-0851">Voltage-gated channel</keyword>
<dbReference type="VEuPathDB" id="FungiDB:AMAG_08367"/>
<dbReference type="EMBL" id="GG745341">
    <property type="protein sequence ID" value="KNE63219.1"/>
    <property type="molecule type" value="Genomic_DNA"/>
</dbReference>
<feature type="transmembrane region" description="Helical" evidence="17">
    <location>
        <begin position="1910"/>
        <end position="1929"/>
    </location>
</feature>
<evidence type="ECO:0000313" key="19">
    <source>
        <dbReference type="EMBL" id="KNE63219.1"/>
    </source>
</evidence>
<feature type="compositionally biased region" description="Pro residues" evidence="16">
    <location>
        <begin position="35"/>
        <end position="53"/>
    </location>
</feature>
<feature type="transmembrane region" description="Helical" evidence="17">
    <location>
        <begin position="1557"/>
        <end position="1577"/>
    </location>
</feature>
<feature type="transmembrane region" description="Helical" evidence="17">
    <location>
        <begin position="1843"/>
        <end position="1861"/>
    </location>
</feature>
<feature type="compositionally biased region" description="Polar residues" evidence="16">
    <location>
        <begin position="205"/>
        <end position="222"/>
    </location>
</feature>
<keyword evidence="3" id="KW-1003">Cell membrane</keyword>
<feature type="compositionally biased region" description="Acidic residues" evidence="16">
    <location>
        <begin position="747"/>
        <end position="766"/>
    </location>
</feature>
<sequence length="2285" mass="247105">MPRRRGRAHPQHGGSGTDDDAAAGHPRGHDLAPPAAAPTPPAPPLPPLVPPSPGSRRADAVSSPTLMMPGSPLTVPAPPPPRALMGAAIPLVPIPTSASASVSHVPRMPHLPPRPGTAPPASGDIVAAADHHPHRPRIRPSDLHLRIYDDSEIRAPAPVRSMSLAGAAGRRGSANSTRQRNLAPPPPSSPSSAVSAAPRSPSPLATFQATTASPAETLTRASADSAHVHRRRGFDRVESMHSLDPAPPRTVSVGATRGSAATARSALVPDVLVTVANDAEAALTTAVGRLHALSQNFIAQRPVPSPVVMRRATNVSLASSTAATTGGSSAVGSPLVHRVDSINGGNAQLRRRFRRRATIRDRDAWVTASVLAADTGDSVIDVAGMIGSPLRPPPPVTDLEAGQAAPSGDESAAPALPPRSDAVVVEEVPDEEAAAAAAAVPAPLALTDVSALPACQAPPPASASALSRGLSALAVRIMGDERNHMHAKVNLMPHRASSTASVKGGKARHRRTPSASAMSAVSRTSTAPSALSVPLGAVGPAGASPRPVPTSPLAGVPETMGTSSHELMASLTGKAVKESPAGSSRPSTGVTTPRIEVCPPSPTVSAAQAKPVSPIAAPPGPAPNVVVIVNNIVLLGKSLYLFPPTSAFRQACARLVTSGKTKAATILLLLAQWLAMAVRAWQPNEANKFTLLNSPYELVLIPIFALYTLELGAKLVAFGGLVMPTAPDPDQLEYYALDHDLMPEPVTLDDDDAFDDPPTEDADPDANDLPPPLPPRSLSPPPLPPRPHAALLLKPALRNTFNRLDALAISAFWMYAIVGLTTGDAKSTGGGGWGLLWLLRGLAALRPFRFLALTEGMNMILDSLKASRRLLRHVMVFVFFFFVVAAITGVLAFKGSLRRQCLVDLGPKMGGETAVSPTRYCGGYWDPDGEKLAPQWPNLEGGFGKNAMAATPEGVVKGYVCPAPQVCMAMQPNPHNGEASFDNIAAALLLVFMVTSTETWSEFLYATMQAEGGWAAVYFVAVIVILGFLLVQLFIAVITESFASVRAQYAERRKLRLAAALDTPPPLPDRPTDSDDPDAVPQKDDATGSATLSAAMFQSMAVLDPGGSDATAIMCKPDPNAPPPSAPARIMAALRPRAHVLLKNPVWKLAFFCLTGVYTALSIQVAGLGVKPKWRIAMVPGEVMFTIFFAVDTALGWLAAKSKRAAARDRAWDTLLAVVTVPLLAVPHNRYLAGFQVARTYKLVTAVPPVRKLLTTTTRTFVGIGSVGLFMAVTLAVASTVAMQLFGGVYAGSNQWLHFNEFKSAIVTLFVVMTGDNWTDQVWSSMAVRSGQVVGPVVSAVFFVCCYALFNYVIGNLLVVVILDVFELTDAEKRQRQVQLVEDQAMGKVHLSLTGKLLYKLRQSRWWPTAPRFWHQLVRRSGSPAPAAGNHPDHIMLGETAGSSDASLQSSGSGSGPRNNNRTSTTDRFLNRKSLTYLSFGDNVLQPTLPRRPSLASNTTTYGVRAIARKVVESRVFQALILVSIAGSIVVAAMDTPLRRLRAKQNGSVIGQLGDTFFHFDIAVIAVFGAEFLIKVAALGPLGYLRDPWNVLDLTVLASMAAGLVATDEFGRAVRLLRALRPLRIISYFVTVQSIFAALVFGFPRILSAVLFSLLILIPYALFGMYLFGDGVLMSCNDASVAARDACIGLFARQANSITIWTPRVWANAYSSYNFDTFGGALLTLFIFASRESWSTFMASAMAIRGFDGQQLAQSPADAPGWAWWHSLYFVTFMAVGSLYTLNLFIGVIIRAMDERTGEAFLTPPQKTWANVAKRILSLRPRAVRMPSRSWIAATCLGVQRRFGTYLYSFITFTMTMHVILLSTEHFDQPAWLDTVKENVFLAFVLIYVLELLLRMGAMGPKLFFYQSYWNWYDFGVTVLALVFVAVQIFVDDFYFSRLQKLFLIAYVIRLARRVDGLHTLFQTMGTSIMDISRVFIVLTIVLLFFTLVMQELFGLVRYGANYNDNASFRTPGQALLLLFRLLTGDNWNDVMNDVKVEAPQCLVLGTSYLQTDCGNRYMAFTLFMTFFVSCSYILLNLLIAILINQFDYVFTSKHHQLISEDDLKSFRVTWVELDPAATGRIPQEQIPALLRKLAPPFDFQIYDPDHSVASLLALWHKDPAGLSGVSPMVLNAVEEMDRLELRARRRRFNILHYDLKFKCRNGYLTFQDALMTLCLHVVPIEDYLTFEQYKFRIDELDRVNLHVARVRFAGLFRTAVERRRFKRRQQERLAAAGASTATLVDAVR</sequence>
<feature type="transmembrane region" description="Helical" evidence="17">
    <location>
        <begin position="1333"/>
        <end position="1366"/>
    </location>
</feature>
<feature type="transmembrane region" description="Helical" evidence="17">
    <location>
        <begin position="1650"/>
        <end position="1668"/>
    </location>
</feature>
<dbReference type="PANTHER" id="PTHR45628:SF7">
    <property type="entry name" value="VOLTAGE-DEPENDENT CALCIUM CHANNEL TYPE A SUBUNIT ALPHA-1"/>
    <property type="match status" value="1"/>
</dbReference>
<keyword evidence="2" id="KW-0813">Transport</keyword>
<dbReference type="Gene3D" id="1.20.120.350">
    <property type="entry name" value="Voltage-gated potassium channels. Chain C"/>
    <property type="match status" value="2"/>
</dbReference>
<feature type="transmembrane region" description="Helical" evidence="17">
    <location>
        <begin position="1768"/>
        <end position="1790"/>
    </location>
</feature>
<feature type="region of interest" description="Disordered" evidence="16">
    <location>
        <begin position="494"/>
        <end position="528"/>
    </location>
</feature>
<dbReference type="GO" id="GO:0098703">
    <property type="term" value="P:calcium ion import across plasma membrane"/>
    <property type="evidence" value="ECO:0007669"/>
    <property type="project" value="TreeGrafter"/>
</dbReference>
<keyword evidence="12" id="KW-0325">Glycoprotein</keyword>
<dbReference type="GO" id="GO:0008331">
    <property type="term" value="F:high voltage-gated calcium channel activity"/>
    <property type="evidence" value="ECO:0007669"/>
    <property type="project" value="TreeGrafter"/>
</dbReference>
<keyword evidence="7" id="KW-0106">Calcium</keyword>
<name>A0A0L0SLF8_ALLM3</name>
<feature type="region of interest" description="Disordered" evidence="16">
    <location>
        <begin position="1"/>
        <end position="75"/>
    </location>
</feature>
<evidence type="ECO:0000256" key="15">
    <source>
        <dbReference type="ARBA" id="ARBA00067459"/>
    </source>
</evidence>
<dbReference type="Gene3D" id="1.10.287.70">
    <property type="match status" value="4"/>
</dbReference>
<feature type="domain" description="Ion transport" evidence="18">
    <location>
        <begin position="666"/>
        <end position="1048"/>
    </location>
</feature>
<dbReference type="OMA" id="NFADHRP"/>
<feature type="compositionally biased region" description="Low complexity" evidence="16">
    <location>
        <begin position="1442"/>
        <end position="1452"/>
    </location>
</feature>
<dbReference type="eggNOG" id="KOG2301">
    <property type="taxonomic scope" value="Eukaryota"/>
</dbReference>
<dbReference type="InterPro" id="IPR050599">
    <property type="entry name" value="VDCC_alpha-1_subunit"/>
</dbReference>
<feature type="transmembrane region" description="Helical" evidence="17">
    <location>
        <begin position="1261"/>
        <end position="1286"/>
    </location>
</feature>
<comment type="subcellular location">
    <subcellularLocation>
        <location evidence="1">Cell membrane</location>
        <topology evidence="1">Multi-pass membrane protein</topology>
    </subcellularLocation>
</comment>
<evidence type="ECO:0000256" key="4">
    <source>
        <dbReference type="ARBA" id="ARBA00022568"/>
    </source>
</evidence>
<feature type="compositionally biased region" description="Polar residues" evidence="16">
    <location>
        <begin position="513"/>
        <end position="528"/>
    </location>
</feature>
<feature type="transmembrane region" description="Helical" evidence="17">
    <location>
        <begin position="874"/>
        <end position="893"/>
    </location>
</feature>
<proteinExistence type="inferred from homology"/>
<evidence type="ECO:0000256" key="11">
    <source>
        <dbReference type="ARBA" id="ARBA00023136"/>
    </source>
</evidence>
<feature type="transmembrane region" description="Helical" evidence="17">
    <location>
        <begin position="1516"/>
        <end position="1534"/>
    </location>
</feature>
<dbReference type="Gene3D" id="1.10.238.10">
    <property type="entry name" value="EF-hand"/>
    <property type="match status" value="1"/>
</dbReference>
<accession>A0A0L0SLF8</accession>
<feature type="compositionally biased region" description="Polar residues" evidence="16">
    <location>
        <begin position="581"/>
        <end position="591"/>
    </location>
</feature>
<keyword evidence="4" id="KW-0109">Calcium transport</keyword>
<keyword evidence="20" id="KW-1185">Reference proteome</keyword>
<evidence type="ECO:0000256" key="2">
    <source>
        <dbReference type="ARBA" id="ARBA00022448"/>
    </source>
</evidence>
<feature type="domain" description="Ion transport" evidence="18">
    <location>
        <begin position="1181"/>
        <end position="1371"/>
    </location>
</feature>
<evidence type="ECO:0000256" key="6">
    <source>
        <dbReference type="ARBA" id="ARBA00022692"/>
    </source>
</evidence>
<reference evidence="20" key="2">
    <citation type="submission" date="2009-11" db="EMBL/GenBank/DDBJ databases">
        <title>The Genome Sequence of Allomyces macrogynus strain ATCC 38327.</title>
        <authorList>
            <consortium name="The Broad Institute Genome Sequencing Platform"/>
            <person name="Russ C."/>
            <person name="Cuomo C."/>
            <person name="Shea T."/>
            <person name="Young S.K."/>
            <person name="Zeng Q."/>
            <person name="Koehrsen M."/>
            <person name="Haas B."/>
            <person name="Borodovsky M."/>
            <person name="Guigo R."/>
            <person name="Alvarado L."/>
            <person name="Berlin A."/>
            <person name="Borenstein D."/>
            <person name="Chen Z."/>
            <person name="Engels R."/>
            <person name="Freedman E."/>
            <person name="Gellesch M."/>
            <person name="Goldberg J."/>
            <person name="Griggs A."/>
            <person name="Gujja S."/>
            <person name="Heiman D."/>
            <person name="Hepburn T."/>
            <person name="Howarth C."/>
            <person name="Jen D."/>
            <person name="Larson L."/>
            <person name="Lewis B."/>
            <person name="Mehta T."/>
            <person name="Park D."/>
            <person name="Pearson M."/>
            <person name="Roberts A."/>
            <person name="Saif S."/>
            <person name="Shenoy N."/>
            <person name="Sisk P."/>
            <person name="Stolte C."/>
            <person name="Sykes S."/>
            <person name="Walk T."/>
            <person name="White J."/>
            <person name="Yandava C."/>
            <person name="Burger G."/>
            <person name="Gray M.W."/>
            <person name="Holland P.W.H."/>
            <person name="King N."/>
            <person name="Lang F.B.F."/>
            <person name="Roger A.J."/>
            <person name="Ruiz-Trillo I."/>
            <person name="Lander E."/>
            <person name="Nusbaum C."/>
        </authorList>
    </citation>
    <scope>NUCLEOTIDE SEQUENCE [LARGE SCALE GENOMIC DNA]</scope>
    <source>
        <strain evidence="20">ATCC 38327</strain>
    </source>
</reference>
<dbReference type="InterPro" id="IPR027359">
    <property type="entry name" value="Volt_channel_dom_sf"/>
</dbReference>
<evidence type="ECO:0000256" key="3">
    <source>
        <dbReference type="ARBA" id="ARBA00022475"/>
    </source>
</evidence>
<dbReference type="FunFam" id="1.10.287.70:FF:000093">
    <property type="entry name" value="Calcium channel subunit Cch1"/>
    <property type="match status" value="1"/>
</dbReference>
<dbReference type="PANTHER" id="PTHR45628">
    <property type="entry name" value="VOLTAGE-DEPENDENT CALCIUM CHANNEL TYPE A SUBUNIT ALPHA-1"/>
    <property type="match status" value="1"/>
</dbReference>
<feature type="domain" description="Ion transport" evidence="18">
    <location>
        <begin position="1846"/>
        <end position="2090"/>
    </location>
</feature>
<dbReference type="Proteomes" id="UP000054350">
    <property type="component" value="Unassembled WGS sequence"/>
</dbReference>
<evidence type="ECO:0000256" key="8">
    <source>
        <dbReference type="ARBA" id="ARBA00022882"/>
    </source>
</evidence>
<dbReference type="SUPFAM" id="SSF81324">
    <property type="entry name" value="Voltage-gated potassium channels"/>
    <property type="match status" value="4"/>
</dbReference>
<feature type="transmembrane region" description="Helical" evidence="17">
    <location>
        <begin position="1176"/>
        <end position="1200"/>
    </location>
</feature>
<dbReference type="GO" id="GO:0005891">
    <property type="term" value="C:voltage-gated calcium channel complex"/>
    <property type="evidence" value="ECO:0007669"/>
    <property type="project" value="TreeGrafter"/>
</dbReference>
<evidence type="ECO:0000256" key="12">
    <source>
        <dbReference type="ARBA" id="ARBA00023180"/>
    </source>
</evidence>
<evidence type="ECO:0000256" key="16">
    <source>
        <dbReference type="SAM" id="MobiDB-lite"/>
    </source>
</evidence>
<dbReference type="Pfam" id="PF00520">
    <property type="entry name" value="Ion_trans"/>
    <property type="match status" value="4"/>
</dbReference>
<reference evidence="19 20" key="1">
    <citation type="submission" date="2009-11" db="EMBL/GenBank/DDBJ databases">
        <title>Annotation of Allomyces macrogynus ATCC 38327.</title>
        <authorList>
            <consortium name="The Broad Institute Genome Sequencing Platform"/>
            <person name="Russ C."/>
            <person name="Cuomo C."/>
            <person name="Burger G."/>
            <person name="Gray M.W."/>
            <person name="Holland P.W.H."/>
            <person name="King N."/>
            <person name="Lang F.B.F."/>
            <person name="Roger A.J."/>
            <person name="Ruiz-Trillo I."/>
            <person name="Young S.K."/>
            <person name="Zeng Q."/>
            <person name="Gargeya S."/>
            <person name="Fitzgerald M."/>
            <person name="Haas B."/>
            <person name="Abouelleil A."/>
            <person name="Alvarado L."/>
            <person name="Arachchi H.M."/>
            <person name="Berlin A."/>
            <person name="Chapman S.B."/>
            <person name="Gearin G."/>
            <person name="Goldberg J."/>
            <person name="Griggs A."/>
            <person name="Gujja S."/>
            <person name="Hansen M."/>
            <person name="Heiman D."/>
            <person name="Howarth C."/>
            <person name="Larimer J."/>
            <person name="Lui A."/>
            <person name="MacDonald P.J.P."/>
            <person name="McCowen C."/>
            <person name="Montmayeur A."/>
            <person name="Murphy C."/>
            <person name="Neiman D."/>
            <person name="Pearson M."/>
            <person name="Priest M."/>
            <person name="Roberts A."/>
            <person name="Saif S."/>
            <person name="Shea T."/>
            <person name="Sisk P."/>
            <person name="Stolte C."/>
            <person name="Sykes S."/>
            <person name="Wortman J."/>
            <person name="Nusbaum C."/>
            <person name="Birren B."/>
        </authorList>
    </citation>
    <scope>NUCLEOTIDE SEQUENCE [LARGE SCALE GENOMIC DNA]</scope>
    <source>
        <strain evidence="19 20">ATCC 38327</strain>
    </source>
</reference>
<protein>
    <recommendedName>
        <fullName evidence="15">Calcium-channel protein CCH1</fullName>
    </recommendedName>
</protein>
<evidence type="ECO:0000256" key="10">
    <source>
        <dbReference type="ARBA" id="ARBA00023065"/>
    </source>
</evidence>
<feature type="compositionally biased region" description="Low complexity" evidence="16">
    <location>
        <begin position="160"/>
        <end position="178"/>
    </location>
</feature>